<dbReference type="PANTHER" id="PTHR21573">
    <property type="entry name" value="ER MEMBRANE PROTEIN COMPLEX SUBUNIT 1"/>
    <property type="match status" value="1"/>
</dbReference>
<dbReference type="PANTHER" id="PTHR21573:SF0">
    <property type="entry name" value="ER MEMBRANE PROTEIN COMPLEX SUBUNIT 1"/>
    <property type="match status" value="1"/>
</dbReference>
<dbReference type="EMBL" id="MUJZ01032479">
    <property type="protein sequence ID" value="OTF77451.1"/>
    <property type="molecule type" value="Genomic_DNA"/>
</dbReference>
<dbReference type="GO" id="GO:0034975">
    <property type="term" value="P:protein folding in endoplasmic reticulum"/>
    <property type="evidence" value="ECO:0007669"/>
    <property type="project" value="TreeGrafter"/>
</dbReference>
<evidence type="ECO:0008006" key="4">
    <source>
        <dbReference type="Google" id="ProtNLM"/>
    </source>
</evidence>
<feature type="region of interest" description="Disordered" evidence="1">
    <location>
        <begin position="106"/>
        <end position="126"/>
    </location>
</feature>
<evidence type="ECO:0000313" key="3">
    <source>
        <dbReference type="Proteomes" id="UP000194236"/>
    </source>
</evidence>
<gene>
    <name evidence="2" type="ORF">BLA29_006933</name>
</gene>
<dbReference type="Proteomes" id="UP000194236">
    <property type="component" value="Unassembled WGS sequence"/>
</dbReference>
<organism evidence="2 3">
    <name type="scientific">Euroglyphus maynei</name>
    <name type="common">Mayne's house dust mite</name>
    <dbReference type="NCBI Taxonomy" id="6958"/>
    <lineage>
        <taxon>Eukaryota</taxon>
        <taxon>Metazoa</taxon>
        <taxon>Ecdysozoa</taxon>
        <taxon>Arthropoda</taxon>
        <taxon>Chelicerata</taxon>
        <taxon>Arachnida</taxon>
        <taxon>Acari</taxon>
        <taxon>Acariformes</taxon>
        <taxon>Sarcoptiformes</taxon>
        <taxon>Astigmata</taxon>
        <taxon>Psoroptidia</taxon>
        <taxon>Analgoidea</taxon>
        <taxon>Pyroglyphidae</taxon>
        <taxon>Pyroglyphinae</taxon>
        <taxon>Euroglyphus</taxon>
    </lineage>
</organism>
<dbReference type="OrthoDB" id="28092at2759"/>
<keyword evidence="3" id="KW-1185">Reference proteome</keyword>
<reference evidence="2 3" key="1">
    <citation type="submission" date="2017-03" db="EMBL/GenBank/DDBJ databases">
        <title>Genome Survey of Euroglyphus maynei.</title>
        <authorList>
            <person name="Arlian L.G."/>
            <person name="Morgan M.S."/>
            <person name="Rider S.D."/>
        </authorList>
    </citation>
    <scope>NUCLEOTIDE SEQUENCE [LARGE SCALE GENOMIC DNA]</scope>
    <source>
        <strain evidence="2">Arlian Lab</strain>
        <tissue evidence="2">Whole body</tissue>
    </source>
</reference>
<accession>A0A1Y3B998</accession>
<dbReference type="InterPro" id="IPR011047">
    <property type="entry name" value="Quinoprotein_ADH-like_sf"/>
</dbReference>
<evidence type="ECO:0000256" key="1">
    <source>
        <dbReference type="SAM" id="MobiDB-lite"/>
    </source>
</evidence>
<dbReference type="SUPFAM" id="SSF50998">
    <property type="entry name" value="Quinoprotein alcohol dehydrogenase-like"/>
    <property type="match status" value="1"/>
</dbReference>
<name>A0A1Y3B998_EURMA</name>
<proteinExistence type="predicted"/>
<sequence>MLLTTVDGTIIVTNLMGKINWAREEALAEINSLVILDLPLSEDDATLEQEYGFDELDNTNIVSMFIHRIKSQLVQFISFIRQSHHSLMHSMTMLTRANRNQQQLDDDNTYSIDQDDSQSTNQYEDSDEEEILVRDYFGFHKVIITRTKSGKIFALDTITGRVLWSRYEPWLAVQTDDVQFPIWIQRTNAHYPHSAVCTILNAFDDRTFLYSFDPVTGTILDSRWLPGRIIQAMLIQTIHDDDFQRPLLLLDSQYNGYLYPETMATKKLFTQVATNHFMMIVNQTDASLTGYSFAGSNVQNGPIAIPVWSFRLPHELNKLISIKTVFKRPHENVHSQGRVLGDRNVLYKYLNPNLVAILVESLDTQEKCKSF</sequence>
<evidence type="ECO:0000313" key="2">
    <source>
        <dbReference type="EMBL" id="OTF77451.1"/>
    </source>
</evidence>
<dbReference type="InterPro" id="IPR026895">
    <property type="entry name" value="EMC1"/>
</dbReference>
<dbReference type="GO" id="GO:0072546">
    <property type="term" value="C:EMC complex"/>
    <property type="evidence" value="ECO:0007669"/>
    <property type="project" value="InterPro"/>
</dbReference>
<feature type="compositionally biased region" description="Acidic residues" evidence="1">
    <location>
        <begin position="106"/>
        <end position="116"/>
    </location>
</feature>
<dbReference type="AlphaFoldDB" id="A0A1Y3B998"/>
<protein>
    <recommendedName>
        <fullName evidence="4">ER membrane protein complex subunit 1</fullName>
    </recommendedName>
</protein>
<comment type="caution">
    <text evidence="2">The sequence shown here is derived from an EMBL/GenBank/DDBJ whole genome shotgun (WGS) entry which is preliminary data.</text>
</comment>